<protein>
    <submittedName>
        <fullName evidence="1">Uncharacterized protein</fullName>
    </submittedName>
</protein>
<feature type="non-terminal residue" evidence="1">
    <location>
        <position position="1"/>
    </location>
</feature>
<reference evidence="1" key="1">
    <citation type="journal article" date="2014" name="Front. Microbiol.">
        <title>High frequency of phylogenetically diverse reductive dehalogenase-homologous genes in deep subseafloor sedimentary metagenomes.</title>
        <authorList>
            <person name="Kawai M."/>
            <person name="Futagami T."/>
            <person name="Toyoda A."/>
            <person name="Takaki Y."/>
            <person name="Nishi S."/>
            <person name="Hori S."/>
            <person name="Arai W."/>
            <person name="Tsubouchi T."/>
            <person name="Morono Y."/>
            <person name="Uchiyama I."/>
            <person name="Ito T."/>
            <person name="Fujiyama A."/>
            <person name="Inagaki F."/>
            <person name="Takami H."/>
        </authorList>
    </citation>
    <scope>NUCLEOTIDE SEQUENCE</scope>
    <source>
        <strain evidence="1">Expedition CK06-06</strain>
    </source>
</reference>
<sequence length="92" mass="10489">YLGVYVIDVFREYIRRAFAHNVIKRKMHRGVFARKAVHQIPITLLDIAPIEFKTGRDFIADVIAIAEGTVIHRGVNKVLSVKIRLVLHVTPS</sequence>
<accession>X1P2R6</accession>
<evidence type="ECO:0000313" key="1">
    <source>
        <dbReference type="EMBL" id="GAI25204.1"/>
    </source>
</evidence>
<comment type="caution">
    <text evidence="1">The sequence shown here is derived from an EMBL/GenBank/DDBJ whole genome shotgun (WGS) entry which is preliminary data.</text>
</comment>
<dbReference type="EMBL" id="BARV01016285">
    <property type="protein sequence ID" value="GAI25204.1"/>
    <property type="molecule type" value="Genomic_DNA"/>
</dbReference>
<dbReference type="AlphaFoldDB" id="X1P2R6"/>
<organism evidence="1">
    <name type="scientific">marine sediment metagenome</name>
    <dbReference type="NCBI Taxonomy" id="412755"/>
    <lineage>
        <taxon>unclassified sequences</taxon>
        <taxon>metagenomes</taxon>
        <taxon>ecological metagenomes</taxon>
    </lineage>
</organism>
<proteinExistence type="predicted"/>
<gene>
    <name evidence="1" type="ORF">S06H3_27977</name>
</gene>
<name>X1P2R6_9ZZZZ</name>